<dbReference type="InterPro" id="IPR029069">
    <property type="entry name" value="HotDog_dom_sf"/>
</dbReference>
<evidence type="ECO:0008006" key="5">
    <source>
        <dbReference type="Google" id="ProtNLM"/>
    </source>
</evidence>
<dbReference type="CDD" id="cd23668">
    <property type="entry name" value="GH55_beta13glucanase-like"/>
    <property type="match status" value="1"/>
</dbReference>
<evidence type="ECO:0000259" key="1">
    <source>
        <dbReference type="Pfam" id="PF03061"/>
    </source>
</evidence>
<dbReference type="InterPro" id="IPR006683">
    <property type="entry name" value="Thioestr_dom"/>
</dbReference>
<dbReference type="SUPFAM" id="SSF54637">
    <property type="entry name" value="Thioesterase/thiol ester dehydrase-isomerase"/>
    <property type="match status" value="1"/>
</dbReference>
<dbReference type="Gene3D" id="2.160.20.10">
    <property type="entry name" value="Single-stranded right-handed beta-helix, Pectin lyase-like"/>
    <property type="match status" value="2"/>
</dbReference>
<feature type="domain" description="Thioesterase" evidence="1">
    <location>
        <begin position="90"/>
        <end position="170"/>
    </location>
</feature>
<dbReference type="EMBL" id="JYNV01000019">
    <property type="protein sequence ID" value="KZM28424.1"/>
    <property type="molecule type" value="Genomic_DNA"/>
</dbReference>
<dbReference type="Proteomes" id="UP000076837">
    <property type="component" value="Unassembled WGS sequence"/>
</dbReference>
<dbReference type="AlphaFoldDB" id="A0A163M5R5"/>
<gene>
    <name evidence="3" type="ORF">ST47_g463</name>
</gene>
<evidence type="ECO:0000313" key="4">
    <source>
        <dbReference type="Proteomes" id="UP000076837"/>
    </source>
</evidence>
<evidence type="ECO:0000313" key="3">
    <source>
        <dbReference type="EMBL" id="KZM28424.1"/>
    </source>
</evidence>
<reference evidence="3 4" key="1">
    <citation type="journal article" date="2016" name="Sci. Rep.">
        <title>Draft genome sequencing and secretome analysis of fungal phytopathogen Ascochyta rabiei provides insight into the necrotrophic effector repertoire.</title>
        <authorList>
            <person name="Verma S."/>
            <person name="Gazara R.K."/>
            <person name="Nizam S."/>
            <person name="Parween S."/>
            <person name="Chattopadhyay D."/>
            <person name="Verma P.K."/>
        </authorList>
    </citation>
    <scope>NUCLEOTIDE SEQUENCE [LARGE SCALE GENOMIC DNA]</scope>
    <source>
        <strain evidence="3 4">ArDII</strain>
    </source>
</reference>
<dbReference type="PANTHER" id="PTHR33928:SF2">
    <property type="entry name" value="PECTATE LYASE SUPERFAMILY PROTEIN DOMAIN-CONTAINING PROTEIN-RELATED"/>
    <property type="match status" value="1"/>
</dbReference>
<feature type="domain" description="Rhamnogalacturonase A/B/Epimerase-like pectate lyase" evidence="2">
    <location>
        <begin position="592"/>
        <end position="769"/>
    </location>
</feature>
<organism evidence="3 4">
    <name type="scientific">Didymella rabiei</name>
    <name type="common">Chickpea ascochyta blight fungus</name>
    <name type="synonym">Mycosphaerella rabiei</name>
    <dbReference type="NCBI Taxonomy" id="5454"/>
    <lineage>
        <taxon>Eukaryota</taxon>
        <taxon>Fungi</taxon>
        <taxon>Dikarya</taxon>
        <taxon>Ascomycota</taxon>
        <taxon>Pezizomycotina</taxon>
        <taxon>Dothideomycetes</taxon>
        <taxon>Pleosporomycetidae</taxon>
        <taxon>Pleosporales</taxon>
        <taxon>Pleosporineae</taxon>
        <taxon>Didymellaceae</taxon>
        <taxon>Ascochyta</taxon>
    </lineage>
</organism>
<accession>A0A163M5R5</accession>
<dbReference type="InterPro" id="IPR012334">
    <property type="entry name" value="Pectin_lyas_fold"/>
</dbReference>
<dbReference type="GO" id="GO:0004650">
    <property type="term" value="F:polygalacturonase activity"/>
    <property type="evidence" value="ECO:0007669"/>
    <property type="project" value="InterPro"/>
</dbReference>
<keyword evidence="4" id="KW-1185">Reference proteome</keyword>
<comment type="caution">
    <text evidence="3">The sequence shown here is derived from an EMBL/GenBank/DDBJ whole genome shotgun (WGS) entry which is preliminary data.</text>
</comment>
<dbReference type="Gene3D" id="3.10.129.10">
    <property type="entry name" value="Hotdog Thioesterase"/>
    <property type="match status" value="1"/>
</dbReference>
<dbReference type="InterPro" id="IPR039279">
    <property type="entry name" value="QRT3-like"/>
</dbReference>
<dbReference type="InterPro" id="IPR011050">
    <property type="entry name" value="Pectin_lyase_fold/virulence"/>
</dbReference>
<protein>
    <recommendedName>
        <fullName evidence="5">Hydrolase</fullName>
    </recommendedName>
</protein>
<name>A0A163M5R5_DIDRA</name>
<dbReference type="CDD" id="cd03443">
    <property type="entry name" value="PaaI_thioesterase"/>
    <property type="match status" value="1"/>
</dbReference>
<dbReference type="PANTHER" id="PTHR33928">
    <property type="entry name" value="POLYGALACTURONASE QRT3"/>
    <property type="match status" value="1"/>
</dbReference>
<evidence type="ECO:0000259" key="2">
    <source>
        <dbReference type="Pfam" id="PF12708"/>
    </source>
</evidence>
<dbReference type="Pfam" id="PF03061">
    <property type="entry name" value="4HBT"/>
    <property type="match status" value="1"/>
</dbReference>
<dbReference type="Pfam" id="PF12708">
    <property type="entry name" value="Pect-lyase_RHGA_epim"/>
    <property type="match status" value="2"/>
</dbReference>
<dbReference type="SUPFAM" id="SSF51126">
    <property type="entry name" value="Pectin lyase-like"/>
    <property type="match status" value="2"/>
</dbReference>
<proteinExistence type="predicted"/>
<dbReference type="InterPro" id="IPR024535">
    <property type="entry name" value="RHGA/B-epi-like_pectate_lyase"/>
</dbReference>
<sequence>MIDADIARLSSIPWAAKLINDKRWTPTPSSNRFPKPTGEDAFFAETLDTSRTIRTMLTLKPAKEEDGDLAYKELLVILDLGDGLNGYPQVLHGGFAATLLDETCGGLIQLNVFEKVKRLGSQHAMNYLTAYLNTTYKKPVPVPGPVLCTAKIERQVGRKLYVHATVEDGTAQNPRAADPASTDFESVVLDGKLQPRAAADGYWLNDLSGKGIAPFNPNPAGYKVFRNVLDYGAKGKLLAVRTEAWLTLQGDGVTDDSDAINRAISDGNRCGPWVCDSSTDTPAVVYIPSGTYLIAKPIIFYYMTQLIGNPQSLPTLKASANLEALALIDASPYSNQNGEPGWTSTNLFMRQIRNLIIDGTARPPTAGFQAIHWPASQATTIQNVKIRMTQASNSVHAGIFVENGSGGHMADLDIQGGLYGMNIGNQQFTMRNVKISKAVTGISQIWNWGWLYSGLTISDCGTAFAMTNGAQSNKLEVGSVVIIDSEITNCPTFVDQAWTTSTEPIGAGQLTLENIKLNNVPVAVKGPGGTTVLAGGSITIGTWGQGNRYTPSGPEKFQGPLTAAARPAGLVENGKYYSKSKPQYESLGVGSFISARGAGATGNGDTDDTVAVQNAINRAIRENKVLFFEHGVYRVTNTLDFPPGLRAVGETFSAIMGSGSAFSDQNNPRPVVRIGKAGESGSIEWSDMLVQTQGGTAGAKLIEYNLRTARGSGIWDVHTRVGGAKGTGHQVAQCPTGSVNPQCFAAHTNVHVTSSASGAYFENNWFWTADHDLDDWNSTRVSIFTGRGLLVEGRGTWLWANGVEHHALYQYQFSKASDIFAGFIQTETPYYMPKPDALSQPYVRQAAYNDPVYAAGQSAYGLRVVDSSNVLIYGGGLYSFFTNYDVSCSSPDAPNGRRICQNRILSIEGASSFQAFALSEVGVEQMLTINGRDYATWSDNLSVYPNTIGYIKYNI</sequence>
<feature type="domain" description="Rhamnogalacturonase A/B/Epimerase-like pectate lyase" evidence="2">
    <location>
        <begin position="248"/>
        <end position="463"/>
    </location>
</feature>
<dbReference type="STRING" id="5454.A0A163M5R5"/>